<evidence type="ECO:0000313" key="1">
    <source>
        <dbReference type="EMBL" id="SHJ45504.1"/>
    </source>
</evidence>
<proteinExistence type="predicted"/>
<keyword evidence="2" id="KW-1185">Reference proteome</keyword>
<gene>
    <name evidence="1" type="ORF">SAMN04488513_1056</name>
</gene>
<sequence length="112" mass="12946">MKRRYYRYQFNGFKETRDSITFYDLNDIVSMDKSPHRDSIKVKKGHVIIRQRENLGIVAIEIEDLTLSNGQDSLISNLSCVLTSKNKIELSEFSDYGVFKEKSTAPNNGYSK</sequence>
<dbReference type="Proteomes" id="UP000184543">
    <property type="component" value="Unassembled WGS sequence"/>
</dbReference>
<accession>A0A1M6JFR7</accession>
<reference evidence="2" key="1">
    <citation type="submission" date="2016-11" db="EMBL/GenBank/DDBJ databases">
        <authorList>
            <person name="Varghese N."/>
            <person name="Submissions S."/>
        </authorList>
    </citation>
    <scope>NUCLEOTIDE SEQUENCE [LARGE SCALE GENOMIC DNA]</scope>
    <source>
        <strain evidence="2">DSM 19858</strain>
    </source>
</reference>
<protein>
    <submittedName>
        <fullName evidence="1">Uncharacterized protein</fullName>
    </submittedName>
</protein>
<evidence type="ECO:0000313" key="2">
    <source>
        <dbReference type="Proteomes" id="UP000184543"/>
    </source>
</evidence>
<dbReference type="AlphaFoldDB" id="A0A1M6JFR7"/>
<dbReference type="EMBL" id="FQYU01000005">
    <property type="protein sequence ID" value="SHJ45504.1"/>
    <property type="molecule type" value="Genomic_DNA"/>
</dbReference>
<organism evidence="1 2">
    <name type="scientific">Pseudozobellia thermophila</name>
    <dbReference type="NCBI Taxonomy" id="192903"/>
    <lineage>
        <taxon>Bacteria</taxon>
        <taxon>Pseudomonadati</taxon>
        <taxon>Bacteroidota</taxon>
        <taxon>Flavobacteriia</taxon>
        <taxon>Flavobacteriales</taxon>
        <taxon>Flavobacteriaceae</taxon>
        <taxon>Pseudozobellia</taxon>
    </lineage>
</organism>
<name>A0A1M6JFR7_9FLAO</name>